<evidence type="ECO:0000313" key="6">
    <source>
        <dbReference type="EMBL" id="MBD7968350.1"/>
    </source>
</evidence>
<keyword evidence="7" id="KW-1185">Reference proteome</keyword>
<reference evidence="6 7" key="1">
    <citation type="submission" date="2020-08" db="EMBL/GenBank/DDBJ databases">
        <title>A Genomic Blueprint of the Chicken Gut Microbiome.</title>
        <authorList>
            <person name="Gilroy R."/>
            <person name="Ravi A."/>
            <person name="Getino M."/>
            <person name="Pursley I."/>
            <person name="Horton D.L."/>
            <person name="Alikhan N.-F."/>
            <person name="Baker D."/>
            <person name="Gharbi K."/>
            <person name="Hall N."/>
            <person name="Watson M."/>
            <person name="Adriaenssens E.M."/>
            <person name="Foster-Nyarko E."/>
            <person name="Jarju S."/>
            <person name="Secka A."/>
            <person name="Antonio M."/>
            <person name="Oren A."/>
            <person name="Chaudhuri R."/>
            <person name="La Ragione R.M."/>
            <person name="Hildebrand F."/>
            <person name="Pallen M.J."/>
        </authorList>
    </citation>
    <scope>NUCLEOTIDE SEQUENCE [LARGE SCALE GENOMIC DNA]</scope>
    <source>
        <strain evidence="6 7">Sa2BVA9</strain>
    </source>
</reference>
<dbReference type="EMBL" id="JACSQL010000003">
    <property type="protein sequence ID" value="MBD7968350.1"/>
    <property type="molecule type" value="Genomic_DNA"/>
</dbReference>
<accession>A0ABR8SXY3</accession>
<evidence type="ECO:0000256" key="2">
    <source>
        <dbReference type="ARBA" id="ARBA00022692"/>
    </source>
</evidence>
<feature type="transmembrane region" description="Helical" evidence="5">
    <location>
        <begin position="38"/>
        <end position="56"/>
    </location>
</feature>
<keyword evidence="3 5" id="KW-1133">Transmembrane helix</keyword>
<evidence type="ECO:0000256" key="3">
    <source>
        <dbReference type="ARBA" id="ARBA00022989"/>
    </source>
</evidence>
<protein>
    <submittedName>
        <fullName evidence="6">DoxX family protein</fullName>
    </submittedName>
</protein>
<keyword evidence="4 5" id="KW-0472">Membrane</keyword>
<dbReference type="InterPro" id="IPR032808">
    <property type="entry name" value="DoxX"/>
</dbReference>
<keyword evidence="2 5" id="KW-0812">Transmembrane</keyword>
<evidence type="ECO:0000313" key="7">
    <source>
        <dbReference type="Proteomes" id="UP000608071"/>
    </source>
</evidence>
<dbReference type="RefSeq" id="WP_191799588.1">
    <property type="nucleotide sequence ID" value="NZ_JACSQL010000003.1"/>
</dbReference>
<dbReference type="Proteomes" id="UP000608071">
    <property type="component" value="Unassembled WGS sequence"/>
</dbReference>
<comment type="caution">
    <text evidence="6">The sequence shown here is derived from an EMBL/GenBank/DDBJ whole genome shotgun (WGS) entry which is preliminary data.</text>
</comment>
<comment type="subcellular location">
    <subcellularLocation>
        <location evidence="1">Membrane</location>
        <topology evidence="1">Multi-pass membrane protein</topology>
    </subcellularLocation>
</comment>
<name>A0ABR8SXY3_9BACL</name>
<evidence type="ECO:0000256" key="1">
    <source>
        <dbReference type="ARBA" id="ARBA00004141"/>
    </source>
</evidence>
<organism evidence="6 7">
    <name type="scientific">Paenibacillus gallinarum</name>
    <dbReference type="NCBI Taxonomy" id="2762232"/>
    <lineage>
        <taxon>Bacteria</taxon>
        <taxon>Bacillati</taxon>
        <taxon>Bacillota</taxon>
        <taxon>Bacilli</taxon>
        <taxon>Bacillales</taxon>
        <taxon>Paenibacillaceae</taxon>
        <taxon>Paenibacillus</taxon>
    </lineage>
</organism>
<feature type="transmembrane region" description="Helical" evidence="5">
    <location>
        <begin position="93"/>
        <end position="112"/>
    </location>
</feature>
<dbReference type="Pfam" id="PF13564">
    <property type="entry name" value="DoxX_2"/>
    <property type="match status" value="1"/>
</dbReference>
<feature type="transmembrane region" description="Helical" evidence="5">
    <location>
        <begin position="61"/>
        <end position="81"/>
    </location>
</feature>
<gene>
    <name evidence="6" type="ORF">H9647_09760</name>
</gene>
<evidence type="ECO:0000256" key="5">
    <source>
        <dbReference type="SAM" id="Phobius"/>
    </source>
</evidence>
<evidence type="ECO:0000256" key="4">
    <source>
        <dbReference type="ARBA" id="ARBA00023136"/>
    </source>
</evidence>
<sequence length="115" mass="12344">MTTVLQVGTGIAFLLLGMSKFMSKEVAAKYTSFGLPKWFSYVMGILEMLGAILLFIGSWNLLLGAVGAFYLAIMMAAMVVIQIRLGKGSMSGVLSSVTLMMICFVIVSMNLVSIS</sequence>
<proteinExistence type="predicted"/>